<feature type="transmembrane region" description="Helical" evidence="1">
    <location>
        <begin position="246"/>
        <end position="266"/>
    </location>
</feature>
<evidence type="ECO:0000256" key="1">
    <source>
        <dbReference type="SAM" id="Phobius"/>
    </source>
</evidence>
<dbReference type="Proteomes" id="UP000005237">
    <property type="component" value="Unassembled WGS sequence"/>
</dbReference>
<feature type="transmembrane region" description="Helical" evidence="1">
    <location>
        <begin position="206"/>
        <end position="225"/>
    </location>
</feature>
<keyword evidence="1" id="KW-1133">Transmembrane helix</keyword>
<feature type="transmembrane region" description="Helical" evidence="1">
    <location>
        <begin position="39"/>
        <end position="62"/>
    </location>
</feature>
<feature type="transmembrane region" description="Helical" evidence="1">
    <location>
        <begin position="107"/>
        <end position="132"/>
    </location>
</feature>
<dbReference type="PANTHER" id="PTHR23021">
    <property type="entry name" value="SERPENTINE RECEPTOR, CLASS T"/>
    <property type="match status" value="1"/>
</dbReference>
<organism evidence="2 3">
    <name type="scientific">Caenorhabditis japonica</name>
    <dbReference type="NCBI Taxonomy" id="281687"/>
    <lineage>
        <taxon>Eukaryota</taxon>
        <taxon>Metazoa</taxon>
        <taxon>Ecdysozoa</taxon>
        <taxon>Nematoda</taxon>
        <taxon>Chromadorea</taxon>
        <taxon>Rhabditida</taxon>
        <taxon>Rhabditina</taxon>
        <taxon>Rhabditomorpha</taxon>
        <taxon>Rhabditoidea</taxon>
        <taxon>Rhabditidae</taxon>
        <taxon>Peloderinae</taxon>
        <taxon>Caenorhabditis</taxon>
    </lineage>
</organism>
<keyword evidence="3" id="KW-1185">Reference proteome</keyword>
<evidence type="ECO:0000313" key="3">
    <source>
        <dbReference type="Proteomes" id="UP000005237"/>
    </source>
</evidence>
<proteinExistence type="predicted"/>
<keyword evidence="1" id="KW-0812">Transmembrane</keyword>
<dbReference type="Pfam" id="PF10321">
    <property type="entry name" value="7TM_GPCR_Srt"/>
    <property type="match status" value="1"/>
</dbReference>
<accession>A0A8R1E445</accession>
<dbReference type="SUPFAM" id="SSF81321">
    <property type="entry name" value="Family A G protein-coupled receptor-like"/>
    <property type="match status" value="1"/>
</dbReference>
<sequence>MANLQMTLFYVVTHSFQLFPETYECPEELKQKRFKRPILGAYFLASGVILIALYIPCIIVIIRTKCRVAAFQLMLILAILDVLSLFVNSVTTGIFDLLGASFCHYPLFTFIVGSIGLASWMSGCVACILLAIDRCVEINPSFVLGFLFWKPVFKTVMVLIIVYWVYGLGFSNPILFSAELSSWFFDPKIGADPSLYPNIEHTINNLFVSIANTSLYIYLCYYLIYKFGYSTSMWLYKSKQQILIQAVILCSFHAAAAYIYVYMQFFHSPPCLVIMGQIAWQWSNGSVCIVYLTLNRTIRNAVVRLLLSKRTREKFKLHIGIDEQLNNASGGCASANAVGAVVMAGKLFS</sequence>
<feature type="transmembrane region" description="Helical" evidence="1">
    <location>
        <begin position="69"/>
        <end position="87"/>
    </location>
</feature>
<protein>
    <recommendedName>
        <fullName evidence="4">Serpentine Receptor, class T</fullName>
    </recommendedName>
</protein>
<evidence type="ECO:0000313" key="2">
    <source>
        <dbReference type="EnsemblMetazoa" id="CJA21789.1"/>
    </source>
</evidence>
<name>A0A8R1E445_CAEJA</name>
<reference evidence="2" key="2">
    <citation type="submission" date="2022-06" db="UniProtKB">
        <authorList>
            <consortium name="EnsemblMetazoa"/>
        </authorList>
    </citation>
    <scope>IDENTIFICATION</scope>
    <source>
        <strain evidence="2">DF5081</strain>
    </source>
</reference>
<dbReference type="InterPro" id="IPR019425">
    <property type="entry name" value="7TM_GPCR_serpentine_rcpt_Srt"/>
</dbReference>
<dbReference type="EnsemblMetazoa" id="CJA21789.1">
    <property type="protein sequence ID" value="CJA21789.1"/>
    <property type="gene ID" value="WBGene00177361"/>
</dbReference>
<dbReference type="PANTHER" id="PTHR23021:SF14">
    <property type="entry name" value="SERPENTINE RECEPTOR, CLASS T"/>
    <property type="match status" value="1"/>
</dbReference>
<keyword evidence="1" id="KW-0472">Membrane</keyword>
<feature type="transmembrane region" description="Helical" evidence="1">
    <location>
        <begin position="144"/>
        <end position="166"/>
    </location>
</feature>
<reference evidence="3" key="1">
    <citation type="submission" date="2010-08" db="EMBL/GenBank/DDBJ databases">
        <authorList>
            <consortium name="Caenorhabditis japonica Sequencing Consortium"/>
            <person name="Wilson R.K."/>
        </authorList>
    </citation>
    <scope>NUCLEOTIDE SEQUENCE [LARGE SCALE GENOMIC DNA]</scope>
    <source>
        <strain evidence="3">DF5081</strain>
    </source>
</reference>
<dbReference type="Gene3D" id="1.20.1070.10">
    <property type="entry name" value="Rhodopsin 7-helix transmembrane proteins"/>
    <property type="match status" value="1"/>
</dbReference>
<evidence type="ECO:0008006" key="4">
    <source>
        <dbReference type="Google" id="ProtNLM"/>
    </source>
</evidence>
<dbReference type="AlphaFoldDB" id="A0A8R1E445"/>
<feature type="transmembrane region" description="Helical" evidence="1">
    <location>
        <begin position="272"/>
        <end position="294"/>
    </location>
</feature>